<evidence type="ECO:0000256" key="8">
    <source>
        <dbReference type="ARBA" id="ARBA00023160"/>
    </source>
</evidence>
<evidence type="ECO:0000256" key="3">
    <source>
        <dbReference type="ARBA" id="ARBA00022450"/>
    </source>
</evidence>
<feature type="region of interest" description="Disordered" evidence="11">
    <location>
        <begin position="350"/>
        <end position="434"/>
    </location>
</feature>
<dbReference type="SMART" id="SM00823">
    <property type="entry name" value="PKS_PP"/>
    <property type="match status" value="1"/>
</dbReference>
<feature type="compositionally biased region" description="Acidic residues" evidence="11">
    <location>
        <begin position="209"/>
        <end position="219"/>
    </location>
</feature>
<feature type="compositionally biased region" description="Polar residues" evidence="11">
    <location>
        <begin position="379"/>
        <end position="389"/>
    </location>
</feature>
<dbReference type="GO" id="GO:0006633">
    <property type="term" value="P:fatty acid biosynthetic process"/>
    <property type="evidence" value="ECO:0007669"/>
    <property type="project" value="UniProtKB-KW"/>
</dbReference>
<dbReference type="InterPro" id="IPR003231">
    <property type="entry name" value="ACP"/>
</dbReference>
<evidence type="ECO:0000256" key="7">
    <source>
        <dbReference type="ARBA" id="ARBA00023098"/>
    </source>
</evidence>
<evidence type="ECO:0000256" key="2">
    <source>
        <dbReference type="ARBA" id="ARBA00010930"/>
    </source>
</evidence>
<feature type="domain" description="Carrier" evidence="12">
    <location>
        <begin position="59"/>
        <end position="134"/>
    </location>
</feature>
<keyword evidence="14" id="KW-1185">Reference proteome</keyword>
<proteinExistence type="inferred from homology"/>
<keyword evidence="10" id="KW-0175">Coiled coil</keyword>
<evidence type="ECO:0000259" key="12">
    <source>
        <dbReference type="PROSITE" id="PS50075"/>
    </source>
</evidence>
<comment type="caution">
    <text evidence="13">The sequence shown here is derived from an EMBL/GenBank/DDBJ whole genome shotgun (WGS) entry which is preliminary data.</text>
</comment>
<dbReference type="HAMAP" id="MF_01217">
    <property type="entry name" value="Acyl_carrier"/>
    <property type="match status" value="1"/>
</dbReference>
<dbReference type="PROSITE" id="PS00012">
    <property type="entry name" value="PHOSPHOPANTETHEINE"/>
    <property type="match status" value="1"/>
</dbReference>
<evidence type="ECO:0000256" key="10">
    <source>
        <dbReference type="SAM" id="Coils"/>
    </source>
</evidence>
<feature type="region of interest" description="Disordered" evidence="11">
    <location>
        <begin position="641"/>
        <end position="666"/>
    </location>
</feature>
<feature type="region of interest" description="Disordered" evidence="11">
    <location>
        <begin position="173"/>
        <end position="333"/>
    </location>
</feature>
<dbReference type="PANTHER" id="PTHR31762">
    <property type="entry name" value="FAS-BINDING FACTOR-LIKE PROTEIN"/>
    <property type="match status" value="1"/>
</dbReference>
<feature type="compositionally biased region" description="Polar residues" evidence="11">
    <location>
        <begin position="289"/>
        <end position="327"/>
    </location>
</feature>
<sequence>MASVSASSFCVRSAAPRSRQISETSKLSSLKRVSFSHQGRNTFSSRRLQSLQISCAAKPETVEKVSKIVKKQLALPDDSTVNGESKFSTLGADSLDTVEIVMGLEEEFGISVEEESAQSITTVQEAADMIEDLIFKKSDHKGAMDRIKPVYTRQKSNAGTPLGPASPLVQPYGHHARSGSAGVANSKRGQNNATKAAAQRLAKVMASSADDEDEEDDLSYDLSLASGTGGIGLAGGRSVRSRSPMPSARTVQEPTSGHVGLGGRPSQTVNHMEQPMSARTALGQRPSRSDTNAEQAPITRTSTASRPSQLPNSVEQPTSTRTASVSRPNLGVKTVPLVPSSVSISLKPTLAVTPKESQSDSRTSLRPALPVTPKESQSDTRASLRSTLPVTPKDSQFDTKMSLRPTLPVTPKEGQFDPKISLRPSFPITPKEGQFDAKRDKRLSLDMGSINFRDNNNQPSSSALQDELDMVQEENESLVEKLRLAEERCEEAEARARQLENQVSMLGEGVTLEARLLSRKEAALQQREAALRVASQSQGGRGTQHIAALKTEAETARDEATSALEHLHEAEAELQSLRIMTHRMKLTKEEMEEVVLKRCWLARYWSLCVRYGIHAEVAGARSEYWSSFTSSPVDDVLEAGKKAKEETETNNLEGRENQRDLNEHSSEANVESMLVVERGLRELAALKVEDAVALAMARERRANLLKPDEAKLPIEGQFEAFELSHEEAEDVSFKQAWLTYFWRRAKNEELEPDIVGERLEFWINHSNKYSSHDAVDVERGLIELRKLGIENQLWEISRRGLEMNTNRKPRQSDF</sequence>
<evidence type="ECO:0000313" key="14">
    <source>
        <dbReference type="Proteomes" id="UP000685013"/>
    </source>
</evidence>
<keyword evidence="4 9" id="KW-0444">Lipid biosynthesis</keyword>
<gene>
    <name evidence="13" type="primary">SCD2</name>
    <name evidence="13" type="ORF">SDJN03_19018</name>
</gene>
<dbReference type="GO" id="GO:0031177">
    <property type="term" value="F:phosphopantetheine binding"/>
    <property type="evidence" value="ECO:0007669"/>
    <property type="project" value="InterPro"/>
</dbReference>
<evidence type="ECO:0000256" key="1">
    <source>
        <dbReference type="ARBA" id="ARBA00003180"/>
    </source>
</evidence>
<keyword evidence="7" id="KW-0443">Lipid metabolism</keyword>
<evidence type="ECO:0000256" key="5">
    <source>
        <dbReference type="ARBA" id="ARBA00022553"/>
    </source>
</evidence>
<evidence type="ECO:0000256" key="11">
    <source>
        <dbReference type="SAM" id="MobiDB-lite"/>
    </source>
</evidence>
<evidence type="ECO:0000256" key="9">
    <source>
        <dbReference type="RuleBase" id="RU000722"/>
    </source>
</evidence>
<keyword evidence="6" id="KW-0276">Fatty acid metabolism</keyword>
<feature type="compositionally biased region" description="Polar residues" evidence="11">
    <location>
        <begin position="1"/>
        <end position="10"/>
    </location>
</feature>
<dbReference type="PANTHER" id="PTHR31762:SF10">
    <property type="entry name" value="FAS-BINDING FACTOR-LIKE PROTEIN"/>
    <property type="match status" value="1"/>
</dbReference>
<dbReference type="Proteomes" id="UP000685013">
    <property type="component" value="Chromosome 12"/>
</dbReference>
<dbReference type="InterPro" id="IPR009081">
    <property type="entry name" value="PP-bd_ACP"/>
</dbReference>
<dbReference type="InterPro" id="IPR040321">
    <property type="entry name" value="SCD2-like"/>
</dbReference>
<accession>A0AAV6MTH2</accession>
<dbReference type="PROSITE" id="PS50075">
    <property type="entry name" value="CARRIER"/>
    <property type="match status" value="1"/>
</dbReference>
<dbReference type="InterPro" id="IPR020806">
    <property type="entry name" value="PKS_PP-bd"/>
</dbReference>
<name>A0AAV6MTH2_9ROSI</name>
<keyword evidence="8 9" id="KW-0275">Fatty acid biosynthesis</keyword>
<dbReference type="Pfam" id="PF00550">
    <property type="entry name" value="PP-binding"/>
    <property type="match status" value="1"/>
</dbReference>
<dbReference type="EMBL" id="JAGKQH010000012">
    <property type="protein sequence ID" value="KAG6586285.1"/>
    <property type="molecule type" value="Genomic_DNA"/>
</dbReference>
<keyword evidence="3 9" id="KW-0596">Phosphopantetheine</keyword>
<feature type="region of interest" description="Disordered" evidence="11">
    <location>
        <begin position="1"/>
        <end position="26"/>
    </location>
</feature>
<dbReference type="InterPro" id="IPR006162">
    <property type="entry name" value="Ppantetheine_attach_site"/>
</dbReference>
<feature type="non-terminal residue" evidence="13">
    <location>
        <position position="1"/>
    </location>
</feature>
<evidence type="ECO:0000256" key="4">
    <source>
        <dbReference type="ARBA" id="ARBA00022516"/>
    </source>
</evidence>
<dbReference type="AlphaFoldDB" id="A0AAV6MTH2"/>
<protein>
    <recommendedName>
        <fullName evidence="9">Acyl carrier protein</fullName>
    </recommendedName>
</protein>
<dbReference type="GO" id="GO:0000911">
    <property type="term" value="P:cytokinesis by cell plate formation"/>
    <property type="evidence" value="ECO:0007669"/>
    <property type="project" value="InterPro"/>
</dbReference>
<comment type="function">
    <text evidence="1 9">Carrier of the growing fatty acid chain in fatty acid biosynthesis.</text>
</comment>
<dbReference type="NCBIfam" id="TIGR00517">
    <property type="entry name" value="acyl_carrier"/>
    <property type="match status" value="1"/>
</dbReference>
<reference evidence="13 14" key="1">
    <citation type="journal article" date="2021" name="Hortic Res">
        <title>The domestication of Cucurbita argyrosperma as revealed by the genome of its wild relative.</title>
        <authorList>
            <person name="Barrera-Redondo J."/>
            <person name="Sanchez-de la Vega G."/>
            <person name="Aguirre-Liguori J.A."/>
            <person name="Castellanos-Morales G."/>
            <person name="Gutierrez-Guerrero Y.T."/>
            <person name="Aguirre-Dugua X."/>
            <person name="Aguirre-Planter E."/>
            <person name="Tenaillon M.I."/>
            <person name="Lira-Saade R."/>
            <person name="Eguiarte L.E."/>
        </authorList>
    </citation>
    <scope>NUCLEOTIDE SEQUENCE [LARGE SCALE GENOMIC DNA]</scope>
    <source>
        <strain evidence="13">JBR-2021</strain>
    </source>
</reference>
<feature type="coiled-coil region" evidence="10">
    <location>
        <begin position="461"/>
        <end position="509"/>
    </location>
</feature>
<evidence type="ECO:0000313" key="13">
    <source>
        <dbReference type="EMBL" id="KAG6586285.1"/>
    </source>
</evidence>
<keyword evidence="5" id="KW-0597">Phosphoprotein</keyword>
<feature type="coiled-coil region" evidence="10">
    <location>
        <begin position="546"/>
        <end position="573"/>
    </location>
</feature>
<comment type="similarity">
    <text evidence="2">Belongs to the acyl carrier protein (ACP) family.</text>
</comment>
<organism evidence="13 14">
    <name type="scientific">Cucurbita argyrosperma subsp. sororia</name>
    <dbReference type="NCBI Taxonomy" id="37648"/>
    <lineage>
        <taxon>Eukaryota</taxon>
        <taxon>Viridiplantae</taxon>
        <taxon>Streptophyta</taxon>
        <taxon>Embryophyta</taxon>
        <taxon>Tracheophyta</taxon>
        <taxon>Spermatophyta</taxon>
        <taxon>Magnoliopsida</taxon>
        <taxon>eudicotyledons</taxon>
        <taxon>Gunneridae</taxon>
        <taxon>Pentapetalae</taxon>
        <taxon>rosids</taxon>
        <taxon>fabids</taxon>
        <taxon>Cucurbitales</taxon>
        <taxon>Cucurbitaceae</taxon>
        <taxon>Cucurbiteae</taxon>
        <taxon>Cucurbita</taxon>
    </lineage>
</organism>
<evidence type="ECO:0000256" key="6">
    <source>
        <dbReference type="ARBA" id="ARBA00022832"/>
    </source>
</evidence>